<dbReference type="PANTHER" id="PTHR33116">
    <property type="entry name" value="REVERSE TRANSCRIPTASE ZINC-BINDING DOMAIN-CONTAINING PROTEIN-RELATED-RELATED"/>
    <property type="match status" value="1"/>
</dbReference>
<feature type="region of interest" description="Disordered" evidence="1">
    <location>
        <begin position="937"/>
        <end position="966"/>
    </location>
</feature>
<keyword evidence="2" id="KW-0812">Transmembrane</keyword>
<dbReference type="AlphaFoldDB" id="A0AAF0ZNZ8"/>
<dbReference type="CDD" id="cd01650">
    <property type="entry name" value="RT_nLTR_like"/>
    <property type="match status" value="1"/>
</dbReference>
<sequence length="1152" mass="132387">MVGAIELNDFRPISLVGGVYKIISKLLAERLKKVIHRIVDRQQMAFIKGRQIMDAVVIANELVDSRVKSKQPGIICKLDIQKAYDHVNWNYLVNMLQKMGFGSKWIRWIKYCIGTVKFSVLINRSPTGFFSSQRGLRQGDPLSPFLFILAMEGMSSLINTTKTKDWIRGFQVQNRASNNLEITHLQYADDTLVFCEAVRDHFLILRTIFIIFEAVSGFHINWGKSYIYPINEVVQIEELANTLGGQIGEIPTIYLGMPLGAKSKSISIWSGVIEKCERKLANWKSQYLSRGGRLTMINSVLDALPTYMMSVFPAPAGVIDRIKVLRRTFFWQGNEDKRKYHLVKWEELSISKKIGGVGIRNMKFQNQSLMMKWLWKFASAENSLWKEVIAAKYGMRDKWMTTKVTSPYGSRVWRSISDLWDLVLERSYCKVGNGRKVAFWMDKWCGQVPLSQRFPDLYDLCQMQQATVAELWNDQGWNLHLRRNLNDWEICRITEFLVTLAQFSNLSEEEDSLVWNVGSKGCFTVNSAYEDLNSVGIEEVEWPWKMIWKTKIPYKVNCFTWLLAKETVLTHENLNKRGVHLCSRCFLYEEQGETVNHLFLHCKWTTQLWQMFTNMREVKWVKPGRIKEVLKCWNRDGNAGRKEERWKMVPSCIWWTVLEKDLAIFGFFIALGRSTKAFLSENGFDTLDEPIEELIRYLIGGSVLYYPQLASISSYQLYVEVVCEELDWLPFYPGITANSIRNTGHKSKQEVPPNLEAIPLVLDVCCYWIQSFIKYSKWLENPSHVKAARFLSVGHNKLKKCREDLGIEKTRAGAYSQIKKETDSFDKALESVEEALVRLEVLLQELHMSSASSQKEHLKAACSDLERIRRIKKEAEFLEVSFRTKAAFLQQEEDATMSTSSSRDEQQFSKRKDNKDGQNRSGNNRIQGLWSFVGRQPSKSVDQASSTPNDIGDDEPSESTGIMDSKSNEVRKFELLRSELMELEKRVQRSADQCEYEEEESQKADRTSKHSAGAESTQLVLQKKKESVIEKSLEKLKETSTDVLQGTQLLAIDVAAALGLLRRSIVGDELTEKEKQALRRTFTDLASVVPIGFLMLLPVTAVGHAAMLAAIQRYMPSLIPSTYGPDRLDLLRQLEKVKEMETEVNPTEKADE</sequence>
<dbReference type="Proteomes" id="UP001234989">
    <property type="component" value="Chromosome 9"/>
</dbReference>
<protein>
    <recommendedName>
        <fullName evidence="3">Reverse transcriptase domain-containing protein</fullName>
    </recommendedName>
</protein>
<dbReference type="InterPro" id="IPR000477">
    <property type="entry name" value="RT_dom"/>
</dbReference>
<evidence type="ECO:0000256" key="2">
    <source>
        <dbReference type="SAM" id="Phobius"/>
    </source>
</evidence>
<dbReference type="InterPro" id="IPR026960">
    <property type="entry name" value="RVT-Znf"/>
</dbReference>
<feature type="compositionally biased region" description="Basic and acidic residues" evidence="1">
    <location>
        <begin position="902"/>
        <end position="918"/>
    </location>
</feature>
<feature type="domain" description="Reverse transcriptase" evidence="3">
    <location>
        <begin position="1"/>
        <end position="259"/>
    </location>
</feature>
<gene>
    <name evidence="4" type="ORF">MTR67_037790</name>
</gene>
<feature type="region of interest" description="Disordered" evidence="1">
    <location>
        <begin position="892"/>
        <end position="925"/>
    </location>
</feature>
<dbReference type="InterPro" id="IPR043502">
    <property type="entry name" value="DNA/RNA_pol_sf"/>
</dbReference>
<evidence type="ECO:0000313" key="4">
    <source>
        <dbReference type="EMBL" id="WMV44405.1"/>
    </source>
</evidence>
<keyword evidence="5" id="KW-1185">Reference proteome</keyword>
<dbReference type="PROSITE" id="PS50878">
    <property type="entry name" value="RT_POL"/>
    <property type="match status" value="1"/>
</dbReference>
<proteinExistence type="predicted"/>
<dbReference type="EMBL" id="CP133620">
    <property type="protein sequence ID" value="WMV44405.1"/>
    <property type="molecule type" value="Genomic_DNA"/>
</dbReference>
<evidence type="ECO:0000259" key="3">
    <source>
        <dbReference type="PROSITE" id="PS50878"/>
    </source>
</evidence>
<keyword evidence="2" id="KW-0472">Membrane</keyword>
<feature type="region of interest" description="Disordered" evidence="1">
    <location>
        <begin position="987"/>
        <end position="1017"/>
    </location>
</feature>
<dbReference type="Pfam" id="PF13966">
    <property type="entry name" value="zf-RVT"/>
    <property type="match status" value="1"/>
</dbReference>
<evidence type="ECO:0000313" key="5">
    <source>
        <dbReference type="Proteomes" id="UP001234989"/>
    </source>
</evidence>
<name>A0AAF0ZNZ8_SOLVR</name>
<feature type="compositionally biased region" description="Polar residues" evidence="1">
    <location>
        <begin position="937"/>
        <end position="949"/>
    </location>
</feature>
<organism evidence="4 5">
    <name type="scientific">Solanum verrucosum</name>
    <dbReference type="NCBI Taxonomy" id="315347"/>
    <lineage>
        <taxon>Eukaryota</taxon>
        <taxon>Viridiplantae</taxon>
        <taxon>Streptophyta</taxon>
        <taxon>Embryophyta</taxon>
        <taxon>Tracheophyta</taxon>
        <taxon>Spermatophyta</taxon>
        <taxon>Magnoliopsida</taxon>
        <taxon>eudicotyledons</taxon>
        <taxon>Gunneridae</taxon>
        <taxon>Pentapetalae</taxon>
        <taxon>asterids</taxon>
        <taxon>lamiids</taxon>
        <taxon>Solanales</taxon>
        <taxon>Solanaceae</taxon>
        <taxon>Solanoideae</taxon>
        <taxon>Solaneae</taxon>
        <taxon>Solanum</taxon>
    </lineage>
</organism>
<evidence type="ECO:0000256" key="1">
    <source>
        <dbReference type="SAM" id="MobiDB-lite"/>
    </source>
</evidence>
<accession>A0AAF0ZNZ8</accession>
<dbReference type="Pfam" id="PF00078">
    <property type="entry name" value="RVT_1"/>
    <property type="match status" value="1"/>
</dbReference>
<dbReference type="PANTHER" id="PTHR33116:SF85">
    <property type="entry name" value="REVERSE TRANSCRIPTASE ZINC-BINDING DOMAIN-CONTAINING PROTEIN"/>
    <property type="match status" value="1"/>
</dbReference>
<feature type="transmembrane region" description="Helical" evidence="2">
    <location>
        <begin position="1088"/>
        <end position="1111"/>
    </location>
</feature>
<reference evidence="4" key="1">
    <citation type="submission" date="2023-08" db="EMBL/GenBank/DDBJ databases">
        <title>A de novo genome assembly of Solanum verrucosum Schlechtendal, a Mexican diploid species geographically isolated from the other diploid A-genome species in potato relatives.</title>
        <authorList>
            <person name="Hosaka K."/>
        </authorList>
    </citation>
    <scope>NUCLEOTIDE SEQUENCE</scope>
    <source>
        <tissue evidence="4">Young leaves</tissue>
    </source>
</reference>
<dbReference type="SUPFAM" id="SSF56672">
    <property type="entry name" value="DNA/RNA polymerases"/>
    <property type="match status" value="1"/>
</dbReference>
<keyword evidence="2" id="KW-1133">Transmembrane helix</keyword>